<dbReference type="InterPro" id="IPR030874">
    <property type="entry name" value="Cardiolipin_synth_Firmi"/>
</dbReference>
<evidence type="ECO:0000256" key="5">
    <source>
        <dbReference type="ARBA" id="ARBA00022737"/>
    </source>
</evidence>
<dbReference type="GO" id="GO:0032049">
    <property type="term" value="P:cardiolipin biosynthetic process"/>
    <property type="evidence" value="ECO:0007669"/>
    <property type="project" value="UniProtKB-UniRule"/>
</dbReference>
<reference evidence="14 15" key="1">
    <citation type="submission" date="2016-10" db="EMBL/GenBank/DDBJ databases">
        <authorList>
            <person name="de Groot N.N."/>
        </authorList>
    </citation>
    <scope>NUCLEOTIDE SEQUENCE [LARGE SCALE GENOMIC DNA]</scope>
    <source>
        <strain evidence="14 15">CGMCC 1.9156</strain>
    </source>
</reference>
<evidence type="ECO:0000256" key="10">
    <source>
        <dbReference type="ARBA" id="ARBA00023264"/>
    </source>
</evidence>
<gene>
    <name evidence="14" type="ORF">SAMN05216283_103215</name>
</gene>
<feature type="active site" evidence="11">
    <location>
        <position position="406"/>
    </location>
</feature>
<evidence type="ECO:0000256" key="4">
    <source>
        <dbReference type="ARBA" id="ARBA00022692"/>
    </source>
</evidence>
<feature type="active site" evidence="11">
    <location>
        <position position="226"/>
    </location>
</feature>
<keyword evidence="9 11" id="KW-0594">Phospholipid biosynthesis</keyword>
<protein>
    <recommendedName>
        <fullName evidence="11 12">Cardiolipin synthase</fullName>
        <shortName evidence="11">CL synthase</shortName>
        <ecNumber evidence="11 12">2.7.8.-</ecNumber>
    </recommendedName>
</protein>
<keyword evidence="15" id="KW-1185">Reference proteome</keyword>
<evidence type="ECO:0000256" key="12">
    <source>
        <dbReference type="NCBIfam" id="TIGR04265"/>
    </source>
</evidence>
<dbReference type="EMBL" id="FONW01000003">
    <property type="protein sequence ID" value="SFF23323.1"/>
    <property type="molecule type" value="Genomic_DNA"/>
</dbReference>
<sequence>MESLDILIIAYYLIVLGVCVEILINTYTPSKTLAYIFLVLFVPVGGILFYLSVGVNYRKRSLYNKKLKFDKAAFPEFERQIHEFSKEVLARKQNEIDYYYPLATHIAAENLSSLKNELVPLINGENKFPELIRSLKSAKHHIHIEYYIYEDDSIGTEIADILMDKAREGVEVRFIYDDFGSSSIRKLFIKRLQAAGVQAFPFYKIRSIWFANRMNYRNHRKIVIVDGVCGYVGGINVSDRYINSGNNQLYWRDTHLKITGQAVMHLQYVFLTDWNFCSKQKIEFSPAYFPVIIPSELKGDKLVQMVAAGPDSDHSSILYTMVQAIALSRKEVLLTTPYFIPDKSLLDMLKIAAFSGVRIRLLVPGVSDSIFVNAASSSYYEELLEAGVEIYRYNKGFVHAKTIVCDKYLSFVGTTNLDHRSFDLNFEINALAYDHEIAASLASSFEEDLDNSEQVTLANWQRRPVYIKLFERLMRLFSSLM</sequence>
<dbReference type="PANTHER" id="PTHR21248">
    <property type="entry name" value="CARDIOLIPIN SYNTHASE"/>
    <property type="match status" value="1"/>
</dbReference>
<dbReference type="CDD" id="cd09112">
    <property type="entry name" value="PLDc_CLS_2"/>
    <property type="match status" value="1"/>
</dbReference>
<dbReference type="GO" id="GO:0008808">
    <property type="term" value="F:cardiolipin synthase activity"/>
    <property type="evidence" value="ECO:0007669"/>
    <property type="project" value="UniProtKB-UniRule"/>
</dbReference>
<dbReference type="Proteomes" id="UP000198964">
    <property type="component" value="Unassembled WGS sequence"/>
</dbReference>
<accession>A0A1I2H1Q3</accession>
<dbReference type="Pfam" id="PF13091">
    <property type="entry name" value="PLDc_2"/>
    <property type="match status" value="2"/>
</dbReference>
<feature type="domain" description="PLD phosphodiesterase" evidence="13">
    <location>
        <begin position="214"/>
        <end position="241"/>
    </location>
</feature>
<comment type="function">
    <text evidence="11">Catalyzes the reversible phosphatidyl group transfer from one phosphatidylglycerol molecule to another to form cardiolipin (CL) (diphosphatidylglycerol) and glycerol.</text>
</comment>
<dbReference type="SUPFAM" id="SSF56024">
    <property type="entry name" value="Phospholipase D/nuclease"/>
    <property type="match status" value="2"/>
</dbReference>
<comment type="similarity">
    <text evidence="11">Belongs to the phospholipase D family. Cardiolipin synthase subfamily.</text>
</comment>
<evidence type="ECO:0000256" key="1">
    <source>
        <dbReference type="ARBA" id="ARBA00022475"/>
    </source>
</evidence>
<dbReference type="RefSeq" id="WP_093919635.1">
    <property type="nucleotide sequence ID" value="NZ_FONW01000003.1"/>
</dbReference>
<evidence type="ECO:0000256" key="8">
    <source>
        <dbReference type="ARBA" id="ARBA00023136"/>
    </source>
</evidence>
<keyword evidence="1 11" id="KW-1003">Cell membrane</keyword>
<dbReference type="FunFam" id="3.30.870.10:FF:000014">
    <property type="entry name" value="Cardiolipin synthase"/>
    <property type="match status" value="1"/>
</dbReference>
<dbReference type="STRING" id="655355.SAMN05216283_103215"/>
<feature type="active site" evidence="11">
    <location>
        <position position="221"/>
    </location>
</feature>
<dbReference type="NCBIfam" id="TIGR04265">
    <property type="entry name" value="bac_cardiolipin"/>
    <property type="match status" value="1"/>
</dbReference>
<feature type="transmembrane region" description="Helical" evidence="11">
    <location>
        <begin position="7"/>
        <end position="27"/>
    </location>
</feature>
<dbReference type="GO" id="GO:0005886">
    <property type="term" value="C:plasma membrane"/>
    <property type="evidence" value="ECO:0007669"/>
    <property type="project" value="UniProtKB-SubCell"/>
</dbReference>
<feature type="active site" evidence="11">
    <location>
        <position position="401"/>
    </location>
</feature>
<keyword evidence="3 11" id="KW-0808">Transferase</keyword>
<keyword evidence="10 11" id="KW-1208">Phospholipid metabolism</keyword>
<keyword evidence="7 11" id="KW-0443">Lipid metabolism</keyword>
<keyword evidence="4 11" id="KW-0812">Transmembrane</keyword>
<dbReference type="SMART" id="SM00155">
    <property type="entry name" value="PLDc"/>
    <property type="match status" value="2"/>
</dbReference>
<comment type="catalytic activity">
    <reaction evidence="11">
        <text>2 a 1,2-diacyl-sn-glycero-3-phospho-(1'-sn-glycerol) = a cardiolipin + glycerol</text>
        <dbReference type="Rhea" id="RHEA:31451"/>
        <dbReference type="ChEBI" id="CHEBI:17754"/>
        <dbReference type="ChEBI" id="CHEBI:62237"/>
        <dbReference type="ChEBI" id="CHEBI:64716"/>
    </reaction>
</comment>
<comment type="subcellular location">
    <subcellularLocation>
        <location evidence="11">Cell membrane</location>
        <topology evidence="11">Multi-pass membrane protein</topology>
    </subcellularLocation>
</comment>
<dbReference type="PROSITE" id="PS50035">
    <property type="entry name" value="PLD"/>
    <property type="match status" value="2"/>
</dbReference>
<evidence type="ECO:0000256" key="9">
    <source>
        <dbReference type="ARBA" id="ARBA00023209"/>
    </source>
</evidence>
<feature type="domain" description="PLD phosphodiesterase" evidence="13">
    <location>
        <begin position="394"/>
        <end position="421"/>
    </location>
</feature>
<evidence type="ECO:0000256" key="7">
    <source>
        <dbReference type="ARBA" id="ARBA00023098"/>
    </source>
</evidence>
<dbReference type="CDD" id="cd09110">
    <property type="entry name" value="PLDc_CLS_1"/>
    <property type="match status" value="1"/>
</dbReference>
<evidence type="ECO:0000256" key="11">
    <source>
        <dbReference type="HAMAP-Rule" id="MF_01916"/>
    </source>
</evidence>
<evidence type="ECO:0000256" key="6">
    <source>
        <dbReference type="ARBA" id="ARBA00022989"/>
    </source>
</evidence>
<feature type="transmembrane region" description="Helical" evidence="11">
    <location>
        <begin position="33"/>
        <end position="57"/>
    </location>
</feature>
<evidence type="ECO:0000313" key="14">
    <source>
        <dbReference type="EMBL" id="SFF23323.1"/>
    </source>
</evidence>
<name>A0A1I2H1Q3_9BACT</name>
<dbReference type="Gene3D" id="3.30.870.10">
    <property type="entry name" value="Endonuclease Chain A"/>
    <property type="match status" value="2"/>
</dbReference>
<dbReference type="InterPro" id="IPR001736">
    <property type="entry name" value="PLipase_D/transphosphatidylase"/>
</dbReference>
<dbReference type="EC" id="2.7.8.-" evidence="11 12"/>
<evidence type="ECO:0000256" key="2">
    <source>
        <dbReference type="ARBA" id="ARBA00022516"/>
    </source>
</evidence>
<feature type="active site" evidence="11">
    <location>
        <position position="219"/>
    </location>
</feature>
<feature type="active site" evidence="11">
    <location>
        <position position="399"/>
    </location>
</feature>
<proteinExistence type="inferred from homology"/>
<keyword evidence="8 11" id="KW-0472">Membrane</keyword>
<dbReference type="AlphaFoldDB" id="A0A1I2H1Q3"/>
<dbReference type="InterPro" id="IPR022924">
    <property type="entry name" value="Cardiolipin_synthase"/>
</dbReference>
<keyword evidence="2 11" id="KW-0444">Lipid biosynthesis</keyword>
<dbReference type="HAMAP" id="MF_01916">
    <property type="entry name" value="Cardiolipin_synth_Cls"/>
    <property type="match status" value="1"/>
</dbReference>
<evidence type="ECO:0000259" key="13">
    <source>
        <dbReference type="PROSITE" id="PS50035"/>
    </source>
</evidence>
<dbReference type="PANTHER" id="PTHR21248:SF22">
    <property type="entry name" value="PHOSPHOLIPASE D"/>
    <property type="match status" value="1"/>
</dbReference>
<evidence type="ECO:0000313" key="15">
    <source>
        <dbReference type="Proteomes" id="UP000198964"/>
    </source>
</evidence>
<organism evidence="14 15">
    <name type="scientific">Sunxiuqinia elliptica</name>
    <dbReference type="NCBI Taxonomy" id="655355"/>
    <lineage>
        <taxon>Bacteria</taxon>
        <taxon>Pseudomonadati</taxon>
        <taxon>Bacteroidota</taxon>
        <taxon>Bacteroidia</taxon>
        <taxon>Marinilabiliales</taxon>
        <taxon>Prolixibacteraceae</taxon>
        <taxon>Sunxiuqinia</taxon>
    </lineage>
</organism>
<evidence type="ECO:0000256" key="3">
    <source>
        <dbReference type="ARBA" id="ARBA00022679"/>
    </source>
</evidence>
<keyword evidence="6 11" id="KW-1133">Transmembrane helix</keyword>
<dbReference type="InterPro" id="IPR025202">
    <property type="entry name" value="PLD-like_dom"/>
</dbReference>
<keyword evidence="5" id="KW-0677">Repeat</keyword>